<gene>
    <name evidence="1" type="ORF">BpHYR1_054671</name>
</gene>
<proteinExistence type="predicted"/>
<organism evidence="1 2">
    <name type="scientific">Brachionus plicatilis</name>
    <name type="common">Marine rotifer</name>
    <name type="synonym">Brachionus muelleri</name>
    <dbReference type="NCBI Taxonomy" id="10195"/>
    <lineage>
        <taxon>Eukaryota</taxon>
        <taxon>Metazoa</taxon>
        <taxon>Spiralia</taxon>
        <taxon>Gnathifera</taxon>
        <taxon>Rotifera</taxon>
        <taxon>Eurotatoria</taxon>
        <taxon>Monogononta</taxon>
        <taxon>Pseudotrocha</taxon>
        <taxon>Ploima</taxon>
        <taxon>Brachionidae</taxon>
        <taxon>Brachionus</taxon>
    </lineage>
</organism>
<comment type="caution">
    <text evidence="1">The sequence shown here is derived from an EMBL/GenBank/DDBJ whole genome shotgun (WGS) entry which is preliminary data.</text>
</comment>
<evidence type="ECO:0000313" key="1">
    <source>
        <dbReference type="EMBL" id="RMZ97713.1"/>
    </source>
</evidence>
<dbReference type="AlphaFoldDB" id="A0A3M7PFB1"/>
<keyword evidence="2" id="KW-1185">Reference proteome</keyword>
<dbReference type="EMBL" id="REGN01011240">
    <property type="protein sequence ID" value="RMZ97713.1"/>
    <property type="molecule type" value="Genomic_DNA"/>
</dbReference>
<accession>A0A3M7PFB1</accession>
<evidence type="ECO:0000313" key="2">
    <source>
        <dbReference type="Proteomes" id="UP000276133"/>
    </source>
</evidence>
<protein>
    <submittedName>
        <fullName evidence="1">Uncharacterized protein</fullName>
    </submittedName>
</protein>
<dbReference type="Proteomes" id="UP000276133">
    <property type="component" value="Unassembled WGS sequence"/>
</dbReference>
<name>A0A3M7PFB1_BRAPC</name>
<sequence length="68" mass="8113">MLKGERSFFKQQTIAKLKIRSFIVTLNKTIKKKFNVILLGSFLTQFRTDKNAEYEFELNFLKFGWGYP</sequence>
<reference evidence="1 2" key="1">
    <citation type="journal article" date="2018" name="Sci. Rep.">
        <title>Genomic signatures of local adaptation to the degree of environmental predictability in rotifers.</title>
        <authorList>
            <person name="Franch-Gras L."/>
            <person name="Hahn C."/>
            <person name="Garcia-Roger E.M."/>
            <person name="Carmona M.J."/>
            <person name="Serra M."/>
            <person name="Gomez A."/>
        </authorList>
    </citation>
    <scope>NUCLEOTIDE SEQUENCE [LARGE SCALE GENOMIC DNA]</scope>
    <source>
        <strain evidence="1">HYR1</strain>
    </source>
</reference>